<dbReference type="Pfam" id="PF00454">
    <property type="entry name" value="PI3_PI4_kinase"/>
    <property type="match status" value="1"/>
</dbReference>
<evidence type="ECO:0000256" key="4">
    <source>
        <dbReference type="ARBA" id="ARBA00022777"/>
    </source>
</evidence>
<dbReference type="InterPro" id="IPR011009">
    <property type="entry name" value="Kinase-like_dom_sf"/>
</dbReference>
<evidence type="ECO:0000313" key="7">
    <source>
        <dbReference type="EMBL" id="CAD7406628.1"/>
    </source>
</evidence>
<evidence type="ECO:0000259" key="6">
    <source>
        <dbReference type="PROSITE" id="PS50290"/>
    </source>
</evidence>
<dbReference type="PROSITE" id="PS50290">
    <property type="entry name" value="PI3_4_KINASE_3"/>
    <property type="match status" value="1"/>
</dbReference>
<dbReference type="SMART" id="SM00146">
    <property type="entry name" value="PI3Kc"/>
    <property type="match status" value="1"/>
</dbReference>
<dbReference type="Gene3D" id="3.30.1010.10">
    <property type="entry name" value="Phosphatidylinositol 3-kinase Catalytic Subunit, Chain A, domain 4"/>
    <property type="match status" value="1"/>
</dbReference>
<dbReference type="InterPro" id="IPR000403">
    <property type="entry name" value="PI3/4_kinase_cat_dom"/>
</dbReference>
<evidence type="ECO:0000256" key="3">
    <source>
        <dbReference type="ARBA" id="ARBA00022741"/>
    </source>
</evidence>
<dbReference type="AlphaFoldDB" id="A0A7R9D3T2"/>
<dbReference type="EMBL" id="OC319894">
    <property type="protein sequence ID" value="CAD7406628.1"/>
    <property type="molecule type" value="Genomic_DNA"/>
</dbReference>
<dbReference type="SUPFAM" id="SSF56112">
    <property type="entry name" value="Protein kinase-like (PK-like)"/>
    <property type="match status" value="2"/>
</dbReference>
<keyword evidence="5" id="KW-0067">ATP-binding</keyword>
<proteinExistence type="predicted"/>
<dbReference type="InterPro" id="IPR036940">
    <property type="entry name" value="PI3/4_kinase_cat_sf"/>
</dbReference>
<dbReference type="GO" id="GO:0005886">
    <property type="term" value="C:plasma membrane"/>
    <property type="evidence" value="ECO:0007669"/>
    <property type="project" value="TreeGrafter"/>
</dbReference>
<evidence type="ECO:0000256" key="5">
    <source>
        <dbReference type="ARBA" id="ARBA00022840"/>
    </source>
</evidence>
<organism evidence="7">
    <name type="scientific">Timema cristinae</name>
    <name type="common">Walking stick</name>
    <dbReference type="NCBI Taxonomy" id="61476"/>
    <lineage>
        <taxon>Eukaryota</taxon>
        <taxon>Metazoa</taxon>
        <taxon>Ecdysozoa</taxon>
        <taxon>Arthropoda</taxon>
        <taxon>Hexapoda</taxon>
        <taxon>Insecta</taxon>
        <taxon>Pterygota</taxon>
        <taxon>Neoptera</taxon>
        <taxon>Polyneoptera</taxon>
        <taxon>Phasmatodea</taxon>
        <taxon>Timematodea</taxon>
        <taxon>Timematoidea</taxon>
        <taxon>Timematidae</taxon>
        <taxon>Timema</taxon>
    </lineage>
</organism>
<evidence type="ECO:0000256" key="2">
    <source>
        <dbReference type="ARBA" id="ARBA00022679"/>
    </source>
</evidence>
<dbReference type="PROSITE" id="PS00916">
    <property type="entry name" value="PI3_4_KINASE_2"/>
    <property type="match status" value="1"/>
</dbReference>
<dbReference type="InterPro" id="IPR018936">
    <property type="entry name" value="PI3/4_kinase_CS"/>
</dbReference>
<evidence type="ECO:0000256" key="1">
    <source>
        <dbReference type="ARBA" id="ARBA00012073"/>
    </source>
</evidence>
<protein>
    <recommendedName>
        <fullName evidence="1">phosphatidylinositol 3-kinase</fullName>
        <ecNumber evidence="1">2.7.1.137</ecNumber>
    </recommendedName>
</protein>
<accession>A0A7R9D3T2</accession>
<dbReference type="PANTHER" id="PTHR10048:SF118">
    <property type="entry name" value="PI-3 KINASE"/>
    <property type="match status" value="1"/>
</dbReference>
<name>A0A7R9D3T2_TIMCR</name>
<dbReference type="GO" id="GO:0005524">
    <property type="term" value="F:ATP binding"/>
    <property type="evidence" value="ECO:0007669"/>
    <property type="project" value="UniProtKB-KW"/>
</dbReference>
<dbReference type="GO" id="GO:0016477">
    <property type="term" value="P:cell migration"/>
    <property type="evidence" value="ECO:0007669"/>
    <property type="project" value="TreeGrafter"/>
</dbReference>
<dbReference type="GO" id="GO:0048015">
    <property type="term" value="P:phosphatidylinositol-mediated signaling"/>
    <property type="evidence" value="ECO:0007669"/>
    <property type="project" value="TreeGrafter"/>
</dbReference>
<dbReference type="GO" id="GO:0005942">
    <property type="term" value="C:phosphatidylinositol 3-kinase complex"/>
    <property type="evidence" value="ECO:0007669"/>
    <property type="project" value="TreeGrafter"/>
</dbReference>
<gene>
    <name evidence="7" type="ORF">TCEB3V08_LOCUS8613</name>
</gene>
<reference evidence="7" key="1">
    <citation type="submission" date="2020-11" db="EMBL/GenBank/DDBJ databases">
        <authorList>
            <person name="Tran Van P."/>
        </authorList>
    </citation>
    <scope>NUCLEOTIDE SEQUENCE</scope>
</reference>
<dbReference type="Gene3D" id="1.10.1070.11">
    <property type="entry name" value="Phosphatidylinositol 3-/4-kinase, catalytic domain"/>
    <property type="match status" value="2"/>
</dbReference>
<dbReference type="EC" id="2.7.1.137" evidence="1"/>
<dbReference type="FunFam" id="3.30.1010.10:FF:000008">
    <property type="entry name" value="Phosphatidylinositol 4,5-bisphosphate 3-kinase catalytic subunit gamma"/>
    <property type="match status" value="1"/>
</dbReference>
<dbReference type="InterPro" id="IPR015433">
    <property type="entry name" value="PI3/4_kinase"/>
</dbReference>
<dbReference type="GO" id="GO:0016303">
    <property type="term" value="F:1-phosphatidylinositol-3-kinase activity"/>
    <property type="evidence" value="ECO:0007669"/>
    <property type="project" value="UniProtKB-EC"/>
</dbReference>
<dbReference type="GO" id="GO:0040012">
    <property type="term" value="P:regulation of locomotion"/>
    <property type="evidence" value="ECO:0007669"/>
    <property type="project" value="UniProtKB-ARBA"/>
</dbReference>
<feature type="domain" description="PI3K/PI4K catalytic" evidence="6">
    <location>
        <begin position="96"/>
        <end position="432"/>
    </location>
</feature>
<dbReference type="PANTHER" id="PTHR10048">
    <property type="entry name" value="PHOSPHATIDYLINOSITOL KINASE"/>
    <property type="match status" value="1"/>
</dbReference>
<sequence>MLFCLRSEMQVASVSVRFGLILEAYCRGSQEHMKGLAKQVTCLEKLKATGEMVRTRKDKDKARSFLQEHLEEKHIEESFFKVLNPLNPSFRCKSVRTEKCRVMDSKMRPLWIVFENDDPYGDDIFIIFKNGDDLRQDMLTLQMIRIMDKLWKNEGLDLKMNPYGCISTEHRVGLIEVVLNAETIANIQKEKGMFSATSAFRKGSLLAWLKESNKTDAELNKAIEDFTLSCAGYSVATYVLGVADRHSDNIMVKRTGQLAHSGVSTTGVGHRGRGVGVRAGRCSEGSQVVTGGTERGNWGWGSTYRGRVLGLFHIDFGHILGHFKEKFGFRRERVPFVLTHDFVHVINKGQTRKEAVEFQLFQERCEQAFLILRKHGSLILSLFAMMISTGLPELSSEKDLNYLRDTLVLEMSQEDALTHFRSKFDEALGNSWKTSLNWATHNMSKNNTI</sequence>
<dbReference type="GO" id="GO:0043491">
    <property type="term" value="P:phosphatidylinositol 3-kinase/protein kinase B signal transduction"/>
    <property type="evidence" value="ECO:0007669"/>
    <property type="project" value="TreeGrafter"/>
</dbReference>
<keyword evidence="4" id="KW-0418">Kinase</keyword>
<dbReference type="CDD" id="cd05165">
    <property type="entry name" value="PI3Kc_I"/>
    <property type="match status" value="1"/>
</dbReference>
<dbReference type="GO" id="GO:0035005">
    <property type="term" value="F:1-phosphatidylinositol-4-phosphate 3-kinase activity"/>
    <property type="evidence" value="ECO:0007669"/>
    <property type="project" value="TreeGrafter"/>
</dbReference>
<dbReference type="PROSITE" id="PS00915">
    <property type="entry name" value="PI3_4_KINASE_1"/>
    <property type="match status" value="1"/>
</dbReference>
<keyword evidence="3" id="KW-0547">Nucleotide-binding</keyword>
<keyword evidence="2" id="KW-0808">Transferase</keyword>
<dbReference type="GO" id="GO:0005737">
    <property type="term" value="C:cytoplasm"/>
    <property type="evidence" value="ECO:0007669"/>
    <property type="project" value="TreeGrafter"/>
</dbReference>